<dbReference type="Gene3D" id="3.40.720.10">
    <property type="entry name" value="Alkaline Phosphatase, subunit A"/>
    <property type="match status" value="2"/>
</dbReference>
<name>A0A564ZM44_9BACT</name>
<sequence length="533" mass="58818">MSGRCLLIGLDGATFSILDPLMEEGVMPFLKRFVESGTRAELRSVVPPLTPPAWTSIMTGRSPGNHGIVDFFTYESPDTRYVRFANSSHVQCETVWSMASRHRLTSTTLNFPLMAPPRPIAGHVVPGWVLWRYLRHYCYPAGLYDRLKGLPGFLAKELAMNIDLEQKAVEGCAQEEQEEWARFHIRRERQWFEILTWLMRTEPSHLTAIVFDGVDKLQHLFWRLLDPACRAERLSPRDEGLRRLCLDYFRQLDGIIAEAVTLAGEDANVFFVSDHGFGPSDNIFYVNSWLHQNGYLKWAGNGAPNEQAAGALGLNLGMIGSMDRLIDWSGTTAYARTPSSYGIHICVAGTRGEEGVPPADYLPFRQRLADALRAFTDPATGQPVVTRVWTREEAFSGPLADIAPDLTFALRNGGAPSTVPSDTALHRRAETIGSHRPEGIFLARGPAVANGASLPQISVLDATPILLYALGIPVPEDLEGRVPPGLFKPAFVTTHPIMMGGPTIPPETFPSVAVEGEGEQEVMARLKALGYVD</sequence>
<dbReference type="PANTHER" id="PTHR10151:SF120">
    <property type="entry name" value="BIS(5'-ADENOSYL)-TRIPHOSPHATASE"/>
    <property type="match status" value="1"/>
</dbReference>
<evidence type="ECO:0000313" key="1">
    <source>
        <dbReference type="EMBL" id="VUZ86381.1"/>
    </source>
</evidence>
<dbReference type="AlphaFoldDB" id="A0A564ZM44"/>
<dbReference type="SUPFAM" id="SSF53649">
    <property type="entry name" value="Alkaline phosphatase-like"/>
    <property type="match status" value="1"/>
</dbReference>
<dbReference type="EMBL" id="CABIKM010000055">
    <property type="protein sequence ID" value="VUZ86381.1"/>
    <property type="molecule type" value="Genomic_DNA"/>
</dbReference>
<organism evidence="1 2">
    <name type="scientific">Candidatus Methylomirabilis lanthanidiphila</name>
    <dbReference type="NCBI Taxonomy" id="2211376"/>
    <lineage>
        <taxon>Bacteria</taxon>
        <taxon>Candidatus Methylomirabilota</taxon>
        <taxon>Candidatus Methylomirabilia</taxon>
        <taxon>Candidatus Methylomirabilales</taxon>
        <taxon>Candidatus Methylomirabilaceae</taxon>
        <taxon>Candidatus Methylomirabilis</taxon>
    </lineage>
</organism>
<dbReference type="Pfam" id="PF01663">
    <property type="entry name" value="Phosphodiest"/>
    <property type="match status" value="1"/>
</dbReference>
<keyword evidence="2" id="KW-1185">Reference proteome</keyword>
<proteinExistence type="predicted"/>
<dbReference type="InterPro" id="IPR017850">
    <property type="entry name" value="Alkaline_phosphatase_core_sf"/>
</dbReference>
<dbReference type="InterPro" id="IPR002591">
    <property type="entry name" value="Phosphodiest/P_Trfase"/>
</dbReference>
<gene>
    <name evidence="1" type="ORF">MELA_02784</name>
</gene>
<dbReference type="GO" id="GO:0016787">
    <property type="term" value="F:hydrolase activity"/>
    <property type="evidence" value="ECO:0007669"/>
    <property type="project" value="UniProtKB-ARBA"/>
</dbReference>
<dbReference type="PANTHER" id="PTHR10151">
    <property type="entry name" value="ECTONUCLEOTIDE PYROPHOSPHATASE/PHOSPHODIESTERASE"/>
    <property type="match status" value="1"/>
</dbReference>
<protein>
    <submittedName>
        <fullName evidence="1">Type I phosphodiesterase / nucleotide pyrophosphatase</fullName>
    </submittedName>
</protein>
<accession>A0A564ZM44</accession>
<evidence type="ECO:0000313" key="2">
    <source>
        <dbReference type="Proteomes" id="UP000334340"/>
    </source>
</evidence>
<dbReference type="Proteomes" id="UP000334340">
    <property type="component" value="Unassembled WGS sequence"/>
</dbReference>
<reference evidence="1 2" key="1">
    <citation type="submission" date="2019-07" db="EMBL/GenBank/DDBJ databases">
        <authorList>
            <person name="Cremers G."/>
        </authorList>
    </citation>
    <scope>NUCLEOTIDE SEQUENCE [LARGE SCALE GENOMIC DNA]</scope>
</reference>